<name>A0A1X2AR64_9MYCO</name>
<evidence type="ECO:0000313" key="2">
    <source>
        <dbReference type="Proteomes" id="UP000193285"/>
    </source>
</evidence>
<dbReference type="Proteomes" id="UP000193285">
    <property type="component" value="Unassembled WGS sequence"/>
</dbReference>
<sequence length="64" mass="7389">MRCGSEHLHVPPSRAHGALMAVQAATELDYHWSKFLTDTPFVSIRALRVYLWRRKEPVGQINSR</sequence>
<reference evidence="1 2" key="1">
    <citation type="journal article" date="2015" name="Emerg. Microbes Infect.">
        <title>Characterization of 17 strains belonging to the Mycobacterium simiae complex and description of Mycobacterium paraense sp. nov.</title>
        <authorList>
            <person name="Fusco da Costa A.R."/>
            <person name="Fedrizzi T."/>
            <person name="Lopes M.L."/>
            <person name="Pecorari M."/>
            <person name="Oliveira da Costa W.L."/>
            <person name="Giacobazzi E."/>
            <person name="da Costa Bahia J.R."/>
            <person name="De Sanctis V."/>
            <person name="Batista Lima K.V."/>
            <person name="Bertorelli R."/>
            <person name="Grottola A."/>
            <person name="Fabio A."/>
            <person name="Mariottini A."/>
            <person name="Ferretti P."/>
            <person name="Di Leva F."/>
            <person name="Fregni Serpini G."/>
            <person name="Tagliazucchi S."/>
            <person name="Rumpianesi F."/>
            <person name="Jousson O."/>
            <person name="Segata N."/>
            <person name="Tortoli E."/>
        </authorList>
    </citation>
    <scope>NUCLEOTIDE SEQUENCE [LARGE SCALE GENOMIC DNA]</scope>
    <source>
        <strain evidence="1 2">IEC33</strain>
    </source>
</reference>
<dbReference type="EMBL" id="LQPN01000006">
    <property type="protein sequence ID" value="ORW53792.1"/>
    <property type="molecule type" value="Genomic_DNA"/>
</dbReference>
<accession>A0A1X2AR64</accession>
<gene>
    <name evidence="1" type="ORF">AWB90_01420</name>
</gene>
<dbReference type="STRING" id="767916.AWB91_20175"/>
<evidence type="ECO:0000313" key="1">
    <source>
        <dbReference type="EMBL" id="ORW53792.1"/>
    </source>
</evidence>
<proteinExistence type="predicted"/>
<comment type="caution">
    <text evidence="1">The sequence shown here is derived from an EMBL/GenBank/DDBJ whole genome shotgun (WGS) entry which is preliminary data.</text>
</comment>
<organism evidence="1 2">
    <name type="scientific">Mycobacterium paraense</name>
    <dbReference type="NCBI Taxonomy" id="767916"/>
    <lineage>
        <taxon>Bacteria</taxon>
        <taxon>Bacillati</taxon>
        <taxon>Actinomycetota</taxon>
        <taxon>Actinomycetes</taxon>
        <taxon>Mycobacteriales</taxon>
        <taxon>Mycobacteriaceae</taxon>
        <taxon>Mycobacterium</taxon>
        <taxon>Mycobacterium simiae complex</taxon>
    </lineage>
</organism>
<protein>
    <submittedName>
        <fullName evidence="1">Uncharacterized protein</fullName>
    </submittedName>
</protein>
<dbReference type="AlphaFoldDB" id="A0A1X2AR64"/>